<dbReference type="InterPro" id="IPR001845">
    <property type="entry name" value="HTH_ArsR_DNA-bd_dom"/>
</dbReference>
<keyword evidence="3" id="KW-0804">Transcription</keyword>
<reference evidence="5" key="1">
    <citation type="submission" date="2015-08" db="EMBL/GenBank/DDBJ databases">
        <authorList>
            <person name="Babu N.S."/>
            <person name="Beckwith C.J."/>
            <person name="Beseler K.G."/>
            <person name="Brison A."/>
            <person name="Carone J.V."/>
            <person name="Caskin T.P."/>
            <person name="Diamond M."/>
            <person name="Durham M.E."/>
            <person name="Foxe J.M."/>
            <person name="Go M."/>
            <person name="Henderson B.A."/>
            <person name="Jones I.B."/>
            <person name="McGettigan J.A."/>
            <person name="Micheletti S.J."/>
            <person name="Nasrallah M.E."/>
            <person name="Ortiz D."/>
            <person name="Piller C.R."/>
            <person name="Privatt S.R."/>
            <person name="Schneider S.L."/>
            <person name="Sharp S."/>
            <person name="Smith T.C."/>
            <person name="Stanton J.D."/>
            <person name="Ullery H.E."/>
            <person name="Wilson R.J."/>
            <person name="Serrano M.G."/>
            <person name="Buck G."/>
            <person name="Lee V."/>
            <person name="Wang Y."/>
            <person name="Carvalho R."/>
            <person name="Voegtly L."/>
            <person name="Shi R."/>
            <person name="Duckworth R."/>
            <person name="Johnson A."/>
            <person name="Loviza R."/>
            <person name="Walstead R."/>
            <person name="Shah Z."/>
            <person name="Kiflezghi M."/>
            <person name="Wade K."/>
            <person name="Ball S.L."/>
            <person name="Bradley K.W."/>
            <person name="Asai D.J."/>
            <person name="Bowman C.A."/>
            <person name="Russell D.A."/>
            <person name="Pope W.H."/>
            <person name="Jacobs-Sera D."/>
            <person name="Hendrix R.W."/>
            <person name="Hatfull G.F."/>
        </authorList>
    </citation>
    <scope>NUCLEOTIDE SEQUENCE</scope>
</reference>
<name>A0A2P2CHY3_9ZZZZ</name>
<dbReference type="SMART" id="SM00418">
    <property type="entry name" value="HTH_ARSR"/>
    <property type="match status" value="1"/>
</dbReference>
<gene>
    <name evidence="5" type="ORF">NOCA1260063</name>
</gene>
<evidence type="ECO:0000259" key="4">
    <source>
        <dbReference type="PROSITE" id="PS51118"/>
    </source>
</evidence>
<dbReference type="PANTHER" id="PTHR33204:SF18">
    <property type="entry name" value="TRANSCRIPTIONAL REGULATORY PROTEIN"/>
    <property type="match status" value="1"/>
</dbReference>
<evidence type="ECO:0000256" key="3">
    <source>
        <dbReference type="ARBA" id="ARBA00023163"/>
    </source>
</evidence>
<feature type="domain" description="HTH hxlR-type" evidence="4">
    <location>
        <begin position="9"/>
        <end position="104"/>
    </location>
</feature>
<dbReference type="InterPro" id="IPR036527">
    <property type="entry name" value="SCP2_sterol-bd_dom_sf"/>
</dbReference>
<sequence>MGASYSQFCPVAKAMELLDERWTLLVVRELVIGSEHFNELRRGLPRMSPTLLSRRLQQLVRAGVITREETDGEVRYRLTEAGEELRPVVEALGTWGTRWIPDLADPDLDPKLLLWDMHRNVDHERVPARRTVLAFEFDDVEADLARWWLVISSGDVDVCDDDPGDEPVALVQTSLRTLTEVWRGDTAWSAARGDGSMRVVASRDVAAALPGWFLLSPFAGVPRPLTRLAP</sequence>
<dbReference type="SUPFAM" id="SSF55718">
    <property type="entry name" value="SCP-like"/>
    <property type="match status" value="1"/>
</dbReference>
<dbReference type="Pfam" id="PF01638">
    <property type="entry name" value="HxlR"/>
    <property type="match status" value="1"/>
</dbReference>
<evidence type="ECO:0000256" key="2">
    <source>
        <dbReference type="ARBA" id="ARBA00023125"/>
    </source>
</evidence>
<evidence type="ECO:0000313" key="5">
    <source>
        <dbReference type="EMBL" id="CUR61625.1"/>
    </source>
</evidence>
<dbReference type="GO" id="GO:0003700">
    <property type="term" value="F:DNA-binding transcription factor activity"/>
    <property type="evidence" value="ECO:0007669"/>
    <property type="project" value="InterPro"/>
</dbReference>
<organism evidence="5">
    <name type="scientific">metagenome</name>
    <dbReference type="NCBI Taxonomy" id="256318"/>
    <lineage>
        <taxon>unclassified sequences</taxon>
        <taxon>metagenomes</taxon>
    </lineage>
</organism>
<dbReference type="SUPFAM" id="SSF46785">
    <property type="entry name" value="Winged helix' DNA-binding domain"/>
    <property type="match status" value="1"/>
</dbReference>
<dbReference type="GO" id="GO:0003677">
    <property type="term" value="F:DNA binding"/>
    <property type="evidence" value="ECO:0007669"/>
    <property type="project" value="UniProtKB-KW"/>
</dbReference>
<dbReference type="InterPro" id="IPR011991">
    <property type="entry name" value="ArsR-like_HTH"/>
</dbReference>
<dbReference type="Gene3D" id="1.10.10.10">
    <property type="entry name" value="Winged helix-like DNA-binding domain superfamily/Winged helix DNA-binding domain"/>
    <property type="match status" value="1"/>
</dbReference>
<accession>A0A2P2CHY3</accession>
<dbReference type="InterPro" id="IPR002577">
    <property type="entry name" value="HTH_HxlR"/>
</dbReference>
<dbReference type="EMBL" id="CZKB01000019">
    <property type="protein sequence ID" value="CUR61625.1"/>
    <property type="molecule type" value="Genomic_DNA"/>
</dbReference>
<dbReference type="InterPro" id="IPR036388">
    <property type="entry name" value="WH-like_DNA-bd_sf"/>
</dbReference>
<protein>
    <submittedName>
        <fullName evidence="5">Helix-turn-helix HxlR type</fullName>
    </submittedName>
</protein>
<evidence type="ECO:0000256" key="1">
    <source>
        <dbReference type="ARBA" id="ARBA00023015"/>
    </source>
</evidence>
<proteinExistence type="predicted"/>
<dbReference type="CDD" id="cd00090">
    <property type="entry name" value="HTH_ARSR"/>
    <property type="match status" value="1"/>
</dbReference>
<dbReference type="InterPro" id="IPR036390">
    <property type="entry name" value="WH_DNA-bd_sf"/>
</dbReference>
<keyword evidence="1" id="KW-0805">Transcription regulation</keyword>
<dbReference type="PROSITE" id="PS51118">
    <property type="entry name" value="HTH_HXLR"/>
    <property type="match status" value="1"/>
</dbReference>
<keyword evidence="2" id="KW-0238">DNA-binding</keyword>
<dbReference type="AlphaFoldDB" id="A0A2P2CHY3"/>
<dbReference type="PANTHER" id="PTHR33204">
    <property type="entry name" value="TRANSCRIPTIONAL REGULATOR, MARR FAMILY"/>
    <property type="match status" value="1"/>
</dbReference>